<organism evidence="1 2">
    <name type="scientific">Priestia iocasae</name>
    <dbReference type="NCBI Taxonomy" id="2291674"/>
    <lineage>
        <taxon>Bacteria</taxon>
        <taxon>Bacillati</taxon>
        <taxon>Bacillota</taxon>
        <taxon>Bacilli</taxon>
        <taxon>Bacillales</taxon>
        <taxon>Bacillaceae</taxon>
        <taxon>Priestia</taxon>
    </lineage>
</organism>
<evidence type="ECO:0000313" key="2">
    <source>
        <dbReference type="Proteomes" id="UP000809829"/>
    </source>
</evidence>
<protein>
    <recommendedName>
        <fullName evidence="3">DUF2553 family protein</fullName>
    </recommendedName>
</protein>
<dbReference type="Proteomes" id="UP000809829">
    <property type="component" value="Unassembled WGS sequence"/>
</dbReference>
<evidence type="ECO:0000313" key="1">
    <source>
        <dbReference type="EMBL" id="MBM7704858.1"/>
    </source>
</evidence>
<dbReference type="RefSeq" id="WP_205188855.1">
    <property type="nucleotide sequence ID" value="NZ_JAFBFC010000009.1"/>
</dbReference>
<reference evidence="1 2" key="1">
    <citation type="submission" date="2021-01" db="EMBL/GenBank/DDBJ databases">
        <title>Genomic Encyclopedia of Type Strains, Phase IV (KMG-IV): sequencing the most valuable type-strain genomes for metagenomic binning, comparative biology and taxonomic classification.</title>
        <authorList>
            <person name="Goeker M."/>
        </authorList>
    </citation>
    <scope>NUCLEOTIDE SEQUENCE [LARGE SCALE GENOMIC DNA]</scope>
    <source>
        <strain evidence="1 2">DSM 104297</strain>
    </source>
</reference>
<dbReference type="EMBL" id="JAFBFC010000009">
    <property type="protein sequence ID" value="MBM7704858.1"/>
    <property type="molecule type" value="Genomic_DNA"/>
</dbReference>
<comment type="caution">
    <text evidence="1">The sequence shown here is derived from an EMBL/GenBank/DDBJ whole genome shotgun (WGS) entry which is preliminary data.</text>
</comment>
<gene>
    <name evidence="1" type="ORF">JOC83_003717</name>
</gene>
<dbReference type="InterPro" id="IPR020140">
    <property type="entry name" value="Uncharacterised_YusG"/>
</dbReference>
<sequence length="78" mass="9227">MSMFHIMDVTERVYAKIREDCVELYFHTECIGKVILSEEGKEYDLHEGYAYEDNKILKLINCEENVPPYVEDCDLGWC</sequence>
<evidence type="ECO:0008006" key="3">
    <source>
        <dbReference type="Google" id="ProtNLM"/>
    </source>
</evidence>
<dbReference type="Pfam" id="PF10830">
    <property type="entry name" value="DUF2553"/>
    <property type="match status" value="1"/>
</dbReference>
<keyword evidence="2" id="KW-1185">Reference proteome</keyword>
<proteinExistence type="predicted"/>
<accession>A0ABS2R045</accession>
<name>A0ABS2R045_9BACI</name>